<organism evidence="5 6">
    <name type="scientific">Byssochlamys spectabilis (strain No. 5 / NBRC 109023)</name>
    <name type="common">Paecilomyces variotii</name>
    <dbReference type="NCBI Taxonomy" id="1356009"/>
    <lineage>
        <taxon>Eukaryota</taxon>
        <taxon>Fungi</taxon>
        <taxon>Dikarya</taxon>
        <taxon>Ascomycota</taxon>
        <taxon>Pezizomycotina</taxon>
        <taxon>Eurotiomycetes</taxon>
        <taxon>Eurotiomycetidae</taxon>
        <taxon>Eurotiales</taxon>
        <taxon>Thermoascaceae</taxon>
        <taxon>Paecilomyces</taxon>
    </lineage>
</organism>
<dbReference type="HOGENOM" id="CLU_384008_0_0_1"/>
<dbReference type="SUPFAM" id="SSF46689">
    <property type="entry name" value="Homeodomain-like"/>
    <property type="match status" value="1"/>
</dbReference>
<feature type="region of interest" description="Disordered" evidence="1">
    <location>
        <begin position="298"/>
        <end position="329"/>
    </location>
</feature>
<dbReference type="PROSITE" id="PS51294">
    <property type="entry name" value="HTH_MYB"/>
    <property type="match status" value="1"/>
</dbReference>
<dbReference type="CDD" id="cd00167">
    <property type="entry name" value="SANT"/>
    <property type="match status" value="1"/>
</dbReference>
<dbReference type="GO" id="GO:0000981">
    <property type="term" value="F:DNA-binding transcription factor activity, RNA polymerase II-specific"/>
    <property type="evidence" value="ECO:0007669"/>
    <property type="project" value="TreeGrafter"/>
</dbReference>
<sequence>MNTVSKLVLTAVLSFSFIATTIEAHSWVEQLMVIAPNGTFIGSPGYARGNVLRTAPGFSDPTMVYLLPPDDRANVIYPTDPMCKDTQRTQNQTAGSPRLQAAPGAAIALRFQENGHVTLPWNQPGKPANRGTLYVYGTTQPRENDTFLGIHKVWNRSGTGGDKRGVLLSVQNFDDGRCYQINNGNISTHRQAVFPHQANQLMGADLWCQQDIALPNDAPTGKPYTLYWVWDWPTLPNIDPNLPKGKLEMYTTCMDVDVVESPKIHNKMLASYAKDQSLNEAAIPGQFSEVFGGHKSQVPMTPGSNSTVASPTVSPVKQSSTPMNAGAPQPSFVTVTKTVTGSVCTQIPEAKPKRDVGEEDVELTIPFYKSPRQDCRKRWIKLDGSVNKGAWSKEEDQRLEDGTRHADQCAKRWQHFLNPELNHNEWTPKEDEQLLAEVKKHGRNWKKIVDEVLLGRSATDAKNRYSILKRVKVKRCTDTNLPDRPDPGNLSSIETPSNQRGGKTFVNSIPENEEVDDMIALWNQYYLPEMFSEDETRTLRDMGGFGIHEEHDYEMLQSSQLPSDGPSPGPFYMRRTPDALRYLSDSTMTNSGSGATFSLPSPSLNCSVPTRCGETDAVLSQRSSIGEITETTPDEIQKSPNMDVEGQYGGEGNCNEENAEASISLRQPRNIILSGTEEPNRQLKKVTMELRDIEPHQVNQVLSLLLSSNSTVEVKISRSN</sequence>
<feature type="signal peptide" evidence="2">
    <location>
        <begin position="1"/>
        <end position="24"/>
    </location>
</feature>
<evidence type="ECO:0000256" key="1">
    <source>
        <dbReference type="SAM" id="MobiDB-lite"/>
    </source>
</evidence>
<dbReference type="EMBL" id="BAUL01000025">
    <property type="protein sequence ID" value="GAD92457.1"/>
    <property type="molecule type" value="Genomic_DNA"/>
</dbReference>
<evidence type="ECO:0000313" key="6">
    <source>
        <dbReference type="Proteomes" id="UP000018001"/>
    </source>
</evidence>
<keyword evidence="6" id="KW-1185">Reference proteome</keyword>
<feature type="chain" id="PRO_5004733408" evidence="2">
    <location>
        <begin position="25"/>
        <end position="720"/>
    </location>
</feature>
<dbReference type="InterPro" id="IPR017930">
    <property type="entry name" value="Myb_dom"/>
</dbReference>
<dbReference type="Pfam" id="PF00249">
    <property type="entry name" value="Myb_DNA-binding"/>
    <property type="match status" value="1"/>
</dbReference>
<dbReference type="eggNOG" id="KOG0048">
    <property type="taxonomic scope" value="Eukaryota"/>
</dbReference>
<dbReference type="PANTHER" id="PTHR45614:SF265">
    <property type="entry name" value="MYB-LIKE DOMAIN-CONTAINING PROTEIN-RELATED"/>
    <property type="match status" value="1"/>
</dbReference>
<feature type="domain" description="Myb-like" evidence="3">
    <location>
        <begin position="418"/>
        <end position="469"/>
    </location>
</feature>
<dbReference type="PROSITE" id="PS50090">
    <property type="entry name" value="MYB_LIKE"/>
    <property type="match status" value="1"/>
</dbReference>
<dbReference type="Proteomes" id="UP000018001">
    <property type="component" value="Unassembled WGS sequence"/>
</dbReference>
<dbReference type="Pfam" id="PF13921">
    <property type="entry name" value="Myb_DNA-bind_6"/>
    <property type="match status" value="1"/>
</dbReference>
<dbReference type="InterPro" id="IPR050560">
    <property type="entry name" value="MYB_TF"/>
</dbReference>
<name>V5FV37_BYSSN</name>
<feature type="compositionally biased region" description="Polar residues" evidence="1">
    <location>
        <begin position="298"/>
        <end position="323"/>
    </location>
</feature>
<dbReference type="Gene3D" id="1.10.10.60">
    <property type="entry name" value="Homeodomain-like"/>
    <property type="match status" value="1"/>
</dbReference>
<dbReference type="InterPro" id="IPR055915">
    <property type="entry name" value="DUF7492"/>
</dbReference>
<evidence type="ECO:0000256" key="2">
    <source>
        <dbReference type="SAM" id="SignalP"/>
    </source>
</evidence>
<dbReference type="GO" id="GO:0045944">
    <property type="term" value="P:positive regulation of transcription by RNA polymerase II"/>
    <property type="evidence" value="ECO:0007669"/>
    <property type="project" value="TreeGrafter"/>
</dbReference>
<keyword evidence="2" id="KW-0732">Signal</keyword>
<accession>V5FV37</accession>
<feature type="domain" description="HTH myb-type" evidence="4">
    <location>
        <begin position="418"/>
        <end position="473"/>
    </location>
</feature>
<evidence type="ECO:0000259" key="3">
    <source>
        <dbReference type="PROSITE" id="PS50090"/>
    </source>
</evidence>
<evidence type="ECO:0000259" key="4">
    <source>
        <dbReference type="PROSITE" id="PS51294"/>
    </source>
</evidence>
<dbReference type="SMART" id="SM00717">
    <property type="entry name" value="SANT"/>
    <property type="match status" value="2"/>
</dbReference>
<gene>
    <name evidence="5" type="ORF">PVAR5_1049</name>
</gene>
<dbReference type="GO" id="GO:0005634">
    <property type="term" value="C:nucleus"/>
    <property type="evidence" value="ECO:0007669"/>
    <property type="project" value="TreeGrafter"/>
</dbReference>
<dbReference type="GO" id="GO:0000278">
    <property type="term" value="P:mitotic cell cycle"/>
    <property type="evidence" value="ECO:0007669"/>
    <property type="project" value="TreeGrafter"/>
</dbReference>
<dbReference type="Pfam" id="PF24320">
    <property type="entry name" value="DUF7492"/>
    <property type="match status" value="1"/>
</dbReference>
<dbReference type="InParanoid" id="V5FV37"/>
<evidence type="ECO:0000313" key="5">
    <source>
        <dbReference type="EMBL" id="GAD92457.1"/>
    </source>
</evidence>
<dbReference type="InterPro" id="IPR009057">
    <property type="entry name" value="Homeodomain-like_sf"/>
</dbReference>
<dbReference type="PANTHER" id="PTHR45614">
    <property type="entry name" value="MYB PROTEIN-RELATED"/>
    <property type="match status" value="1"/>
</dbReference>
<feature type="compositionally biased region" description="Basic and acidic residues" evidence="1">
    <location>
        <begin position="477"/>
        <end position="486"/>
    </location>
</feature>
<reference evidence="6" key="1">
    <citation type="journal article" date="2014" name="Genome Announc.">
        <title>Draft genome sequence of the formaldehyde-resistant fungus Byssochlamys spectabilis No. 5 (anamorph Paecilomyces variotii No. 5) (NBRC109023).</title>
        <authorList>
            <person name="Oka T."/>
            <person name="Ekino K."/>
            <person name="Fukuda K."/>
            <person name="Nomura Y."/>
        </authorList>
    </citation>
    <scope>NUCLEOTIDE SEQUENCE [LARGE SCALE GENOMIC DNA]</scope>
    <source>
        <strain evidence="6">No. 5 / NBRC 109023</strain>
    </source>
</reference>
<protein>
    <submittedName>
        <fullName evidence="5">Uncharacterized protein</fullName>
    </submittedName>
</protein>
<dbReference type="OrthoDB" id="64281at2759"/>
<feature type="compositionally biased region" description="Polar residues" evidence="1">
    <location>
        <begin position="489"/>
        <end position="502"/>
    </location>
</feature>
<proteinExistence type="predicted"/>
<feature type="region of interest" description="Disordered" evidence="1">
    <location>
        <begin position="477"/>
        <end position="502"/>
    </location>
</feature>
<dbReference type="AlphaFoldDB" id="V5FV37"/>
<comment type="caution">
    <text evidence="5">The sequence shown here is derived from an EMBL/GenBank/DDBJ whole genome shotgun (WGS) entry which is preliminary data.</text>
</comment>
<dbReference type="GO" id="GO:0000978">
    <property type="term" value="F:RNA polymerase II cis-regulatory region sequence-specific DNA binding"/>
    <property type="evidence" value="ECO:0007669"/>
    <property type="project" value="TreeGrafter"/>
</dbReference>
<dbReference type="InterPro" id="IPR001005">
    <property type="entry name" value="SANT/Myb"/>
</dbReference>